<dbReference type="GO" id="GO:0016020">
    <property type="term" value="C:membrane"/>
    <property type="evidence" value="ECO:0007669"/>
    <property type="project" value="UniProtKB-SubCell"/>
</dbReference>
<evidence type="ECO:0000256" key="3">
    <source>
        <dbReference type="ARBA" id="ARBA00022989"/>
    </source>
</evidence>
<dbReference type="Gene3D" id="1.20.120.550">
    <property type="entry name" value="Membrane associated eicosanoid/glutathione metabolism-like domain"/>
    <property type="match status" value="1"/>
</dbReference>
<evidence type="ECO:0008006" key="8">
    <source>
        <dbReference type="Google" id="ProtNLM"/>
    </source>
</evidence>
<comment type="caution">
    <text evidence="6">The sequence shown here is derived from an EMBL/GenBank/DDBJ whole genome shotgun (WGS) entry which is preliminary data.</text>
</comment>
<dbReference type="PANTHER" id="PTHR35814:SF1">
    <property type="entry name" value="GLUTATHIONE S-TRANSFERASE-RELATED"/>
    <property type="match status" value="1"/>
</dbReference>
<evidence type="ECO:0000256" key="2">
    <source>
        <dbReference type="ARBA" id="ARBA00022692"/>
    </source>
</evidence>
<evidence type="ECO:0000256" key="4">
    <source>
        <dbReference type="ARBA" id="ARBA00023136"/>
    </source>
</evidence>
<comment type="subcellular location">
    <subcellularLocation>
        <location evidence="1">Membrane</location>
    </subcellularLocation>
</comment>
<feature type="transmembrane region" description="Helical" evidence="5">
    <location>
        <begin position="74"/>
        <end position="96"/>
    </location>
</feature>
<gene>
    <name evidence="6" type="ORF">CXZ10_14085</name>
</gene>
<keyword evidence="3 5" id="KW-1133">Transmembrane helix</keyword>
<dbReference type="SUPFAM" id="SSF161084">
    <property type="entry name" value="MAPEG domain-like"/>
    <property type="match status" value="1"/>
</dbReference>
<dbReference type="EMBL" id="PJNW01000011">
    <property type="protein sequence ID" value="PKR88527.1"/>
    <property type="molecule type" value="Genomic_DNA"/>
</dbReference>
<keyword evidence="4 5" id="KW-0472">Membrane</keyword>
<dbReference type="InterPro" id="IPR023352">
    <property type="entry name" value="MAPEG-like_dom_sf"/>
</dbReference>
<evidence type="ECO:0000313" key="6">
    <source>
        <dbReference type="EMBL" id="PKR88527.1"/>
    </source>
</evidence>
<evidence type="ECO:0000256" key="1">
    <source>
        <dbReference type="ARBA" id="ARBA00004370"/>
    </source>
</evidence>
<dbReference type="InterPro" id="IPR001129">
    <property type="entry name" value="Membr-assoc_MAPEG"/>
</dbReference>
<keyword evidence="7" id="KW-1185">Reference proteome</keyword>
<feature type="transmembrane region" description="Helical" evidence="5">
    <location>
        <begin position="6"/>
        <end position="25"/>
    </location>
</feature>
<organism evidence="6 7">
    <name type="scientific">Pleomorphomonas diazotrophica</name>
    <dbReference type="NCBI Taxonomy" id="1166257"/>
    <lineage>
        <taxon>Bacteria</taxon>
        <taxon>Pseudomonadati</taxon>
        <taxon>Pseudomonadota</taxon>
        <taxon>Alphaproteobacteria</taxon>
        <taxon>Hyphomicrobiales</taxon>
        <taxon>Pleomorphomonadaceae</taxon>
        <taxon>Pleomorphomonas</taxon>
    </lineage>
</organism>
<dbReference type="PANTHER" id="PTHR35814">
    <property type="match status" value="1"/>
</dbReference>
<protein>
    <recommendedName>
        <fullName evidence="8">MAPEG family protein</fullName>
    </recommendedName>
</protein>
<reference evidence="6 7" key="1">
    <citation type="submission" date="2017-12" db="EMBL/GenBank/DDBJ databases">
        <title>Anaerobic carbon monoxide metabolism by Pleomorphomonas carboxyditropha sp. nov., a new mesophilic hydrogenogenic carboxidotroph.</title>
        <authorList>
            <person name="Esquivel-Elizondo S."/>
            <person name="Krajmalnik-Brown R."/>
        </authorList>
    </citation>
    <scope>NUCLEOTIDE SEQUENCE [LARGE SCALE GENOMIC DNA]</scope>
    <source>
        <strain evidence="6 7">R5-392</strain>
    </source>
</reference>
<evidence type="ECO:0000313" key="7">
    <source>
        <dbReference type="Proteomes" id="UP000233491"/>
    </source>
</evidence>
<name>A0A1I4STX9_9HYPH</name>
<accession>A0A1I4STX9</accession>
<dbReference type="OrthoDB" id="7619858at2"/>
<proteinExistence type="predicted"/>
<evidence type="ECO:0000256" key="5">
    <source>
        <dbReference type="SAM" id="Phobius"/>
    </source>
</evidence>
<dbReference type="AlphaFoldDB" id="A0A1I4STX9"/>
<sequence length="123" mass="12855">MLTVSGITAAIAAILLVALSLPVSFRRMAVGVDIGQGSDETLLRRIRAQGNFTEYVPLGLLLLVLNEFRGVSPGWLWCLAGLLIGGRLLHALGILAATRPFRAAGMLATYGCLLLGAGLLLAA</sequence>
<dbReference type="Pfam" id="PF01124">
    <property type="entry name" value="MAPEG"/>
    <property type="match status" value="1"/>
</dbReference>
<feature type="transmembrane region" description="Helical" evidence="5">
    <location>
        <begin position="103"/>
        <end position="122"/>
    </location>
</feature>
<keyword evidence="2 5" id="KW-0812">Transmembrane</keyword>
<dbReference type="Proteomes" id="UP000233491">
    <property type="component" value="Unassembled WGS sequence"/>
</dbReference>
<dbReference type="RefSeq" id="WP_101289980.1">
    <property type="nucleotide sequence ID" value="NZ_FOUQ01000004.1"/>
</dbReference>